<dbReference type="InterPro" id="IPR016039">
    <property type="entry name" value="Thiolase-like"/>
</dbReference>
<sequence>MQMKDIDHLVMGSFEIADGYYSPDKWIIPEIGAVGKSGFELQNVGTTGGVVAAASFNSAATGLFDAVLCLAWQKMDEGAGAFGRGGGGANEYWTGQFPMSPITNFARRTYAYMDRSGCTEEHISMVRVKQDQCAMKNEYAQLRLGLTLEQVMNDALLAWPIRRLHMCPTTAGAAACIVCPEEKAKKVTNKPVWVEDWLTCHQGGALTMAEDPTSSTLRHACDVVYKRRGITDPLKEIQAWEVYEPASPAELMWIEE</sequence>
<dbReference type="Gene3D" id="3.40.47.10">
    <property type="match status" value="1"/>
</dbReference>
<evidence type="ECO:0008006" key="2">
    <source>
        <dbReference type="Google" id="ProtNLM"/>
    </source>
</evidence>
<gene>
    <name evidence="1" type="ORF">S01H1_58128</name>
</gene>
<proteinExistence type="predicted"/>
<reference evidence="1" key="1">
    <citation type="journal article" date="2014" name="Front. Microbiol.">
        <title>High frequency of phylogenetically diverse reductive dehalogenase-homologous genes in deep subseafloor sedimentary metagenomes.</title>
        <authorList>
            <person name="Kawai M."/>
            <person name="Futagami T."/>
            <person name="Toyoda A."/>
            <person name="Takaki Y."/>
            <person name="Nishi S."/>
            <person name="Hori S."/>
            <person name="Arai W."/>
            <person name="Tsubouchi T."/>
            <person name="Morono Y."/>
            <person name="Uchiyama I."/>
            <person name="Ito T."/>
            <person name="Fujiyama A."/>
            <person name="Inagaki F."/>
            <person name="Takami H."/>
        </authorList>
    </citation>
    <scope>NUCLEOTIDE SEQUENCE</scope>
    <source>
        <strain evidence="1">Expedition CK06-06</strain>
    </source>
</reference>
<dbReference type="PANTHER" id="PTHR42870">
    <property type="entry name" value="ACETYL-COA C-ACETYLTRANSFERASE"/>
    <property type="match status" value="1"/>
</dbReference>
<dbReference type="EMBL" id="BARS01037952">
    <property type="protein sequence ID" value="GAG17124.1"/>
    <property type="molecule type" value="Genomic_DNA"/>
</dbReference>
<name>X0VFT1_9ZZZZ</name>
<dbReference type="CDD" id="cd00829">
    <property type="entry name" value="SCP-x_thiolase"/>
    <property type="match status" value="1"/>
</dbReference>
<evidence type="ECO:0000313" key="1">
    <source>
        <dbReference type="EMBL" id="GAG17124.1"/>
    </source>
</evidence>
<organism evidence="1">
    <name type="scientific">marine sediment metagenome</name>
    <dbReference type="NCBI Taxonomy" id="412755"/>
    <lineage>
        <taxon>unclassified sequences</taxon>
        <taxon>metagenomes</taxon>
        <taxon>ecological metagenomes</taxon>
    </lineage>
</organism>
<dbReference type="AlphaFoldDB" id="X0VFT1"/>
<dbReference type="PANTHER" id="PTHR42870:SF1">
    <property type="entry name" value="NON-SPECIFIC LIPID-TRANSFER PROTEIN-LIKE 2"/>
    <property type="match status" value="1"/>
</dbReference>
<accession>X0VFT1</accession>
<feature type="non-terminal residue" evidence="1">
    <location>
        <position position="256"/>
    </location>
</feature>
<comment type="caution">
    <text evidence="1">The sequence shown here is derived from an EMBL/GenBank/DDBJ whole genome shotgun (WGS) entry which is preliminary data.</text>
</comment>
<dbReference type="SUPFAM" id="SSF53901">
    <property type="entry name" value="Thiolase-like"/>
    <property type="match status" value="1"/>
</dbReference>
<protein>
    <recommendedName>
        <fullName evidence="2">Thiolase N-terminal domain-containing protein</fullName>
    </recommendedName>
</protein>
<dbReference type="GO" id="GO:0016746">
    <property type="term" value="F:acyltransferase activity"/>
    <property type="evidence" value="ECO:0007669"/>
    <property type="project" value="InterPro"/>
</dbReference>